<proteinExistence type="predicted"/>
<sequence length="64" mass="7365">MLYKPELSHLSTFPNRPSEKLYTGHSSGNLLTAEKRNPFLPDFKKLLANPRHERYIPSALQTRG</sequence>
<gene>
    <name evidence="1" type="ORF">CXT95_10350</name>
</gene>
<name>A0A2N8ISF1_9BACT</name>
<dbReference type="AlphaFoldDB" id="A0A2N8ISF1"/>
<dbReference type="Proteomes" id="UP000236075">
    <property type="component" value="Unassembled WGS sequence"/>
</dbReference>
<comment type="caution">
    <text evidence="1">The sequence shown here is derived from an EMBL/GenBank/DDBJ whole genome shotgun (WGS) entry which is preliminary data.</text>
</comment>
<evidence type="ECO:0000313" key="2">
    <source>
        <dbReference type="Proteomes" id="UP000236075"/>
    </source>
</evidence>
<dbReference type="EMBL" id="PJLB01000011">
    <property type="protein sequence ID" value="PND00594.1"/>
    <property type="molecule type" value="Genomic_DNA"/>
</dbReference>
<organism evidence="1 2">
    <name type="scientific">Akkermansia muciniphila</name>
    <dbReference type="NCBI Taxonomy" id="239935"/>
    <lineage>
        <taxon>Bacteria</taxon>
        <taxon>Pseudomonadati</taxon>
        <taxon>Verrucomicrobiota</taxon>
        <taxon>Verrucomicrobiia</taxon>
        <taxon>Verrucomicrobiales</taxon>
        <taxon>Akkermansiaceae</taxon>
        <taxon>Akkermansia</taxon>
    </lineage>
</organism>
<accession>A0A2N8ISF1</accession>
<reference evidence="1 2" key="1">
    <citation type="journal article" date="2017" name="BMC Genomics">
        <title>Genome sequencing of 39 Akkermansia muciniphila isolates reveals its population structure, genomic and functional diverisity, and global distribution in mammalian gut microbiotas.</title>
        <authorList>
            <person name="Guo X."/>
            <person name="Li S."/>
            <person name="Zhang J."/>
            <person name="Wu F."/>
            <person name="Li X."/>
            <person name="Wu D."/>
            <person name="Zhang M."/>
            <person name="Ou Z."/>
            <person name="Jie Z."/>
            <person name="Yan Q."/>
            <person name="Li P."/>
            <person name="Yi J."/>
            <person name="Peng Y."/>
        </authorList>
    </citation>
    <scope>NUCLEOTIDE SEQUENCE [LARGE SCALE GENOMIC DNA]</scope>
    <source>
        <strain evidence="1 2">GP28</strain>
    </source>
</reference>
<evidence type="ECO:0000313" key="1">
    <source>
        <dbReference type="EMBL" id="PND00594.1"/>
    </source>
</evidence>
<protein>
    <submittedName>
        <fullName evidence="1">Uncharacterized protein</fullName>
    </submittedName>
</protein>